<accession>A0A8A4ZHS4</accession>
<dbReference type="EMBL" id="CP071868">
    <property type="protein sequence ID" value="QTE30076.1"/>
    <property type="molecule type" value="Genomic_DNA"/>
</dbReference>
<evidence type="ECO:0000313" key="2">
    <source>
        <dbReference type="EMBL" id="QTE30076.1"/>
    </source>
</evidence>
<organism evidence="2 3">
    <name type="scientific">Pengzhenrongella sicca</name>
    <dbReference type="NCBI Taxonomy" id="2819238"/>
    <lineage>
        <taxon>Bacteria</taxon>
        <taxon>Bacillati</taxon>
        <taxon>Actinomycetota</taxon>
        <taxon>Actinomycetes</taxon>
        <taxon>Micrococcales</taxon>
        <taxon>Pengzhenrongella</taxon>
    </lineage>
</organism>
<feature type="transmembrane region" description="Helical" evidence="1">
    <location>
        <begin position="46"/>
        <end position="66"/>
    </location>
</feature>
<evidence type="ECO:0000313" key="3">
    <source>
        <dbReference type="Proteomes" id="UP000663937"/>
    </source>
</evidence>
<protein>
    <submittedName>
        <fullName evidence="2">Uncharacterized protein</fullName>
    </submittedName>
</protein>
<proteinExistence type="predicted"/>
<dbReference type="KEGG" id="psic:J4E96_03365"/>
<gene>
    <name evidence="2" type="ORF">J4E96_03365</name>
</gene>
<dbReference type="RefSeq" id="WP_227424391.1">
    <property type="nucleotide sequence ID" value="NZ_CP071868.1"/>
</dbReference>
<keyword evidence="1" id="KW-0812">Transmembrane</keyword>
<name>A0A8A4ZHS4_9MICO</name>
<dbReference type="AlphaFoldDB" id="A0A8A4ZHS4"/>
<feature type="transmembrane region" description="Helical" evidence="1">
    <location>
        <begin position="12"/>
        <end position="34"/>
    </location>
</feature>
<reference evidence="2" key="1">
    <citation type="submission" date="2021-03" db="EMBL/GenBank/DDBJ databases">
        <title>Pengzhenrongella sicca gen. nov., sp. nov., a new member of suborder Micrococcineae isolated from High-Arctic tundra soil.</title>
        <authorList>
            <person name="Peng F."/>
        </authorList>
    </citation>
    <scope>NUCLEOTIDE SEQUENCE</scope>
    <source>
        <strain evidence="2">LRZ-2</strain>
    </source>
</reference>
<evidence type="ECO:0000256" key="1">
    <source>
        <dbReference type="SAM" id="Phobius"/>
    </source>
</evidence>
<feature type="transmembrane region" description="Helical" evidence="1">
    <location>
        <begin position="78"/>
        <end position="101"/>
    </location>
</feature>
<keyword evidence="3" id="KW-1185">Reference proteome</keyword>
<sequence>MPVDLSSLPWWATALILLAGGLIFLALSGALWALALWAMFGRWWRALLSIALIAAAGWLGGFGWLWRAVDDGWGQNGWITLGVLTTIGIPIALFLLATGFVSRVGGDRLRRARPGPAMPQGPARGQHFADYGSENQVWNRELNRRDQG</sequence>
<keyword evidence="1" id="KW-0472">Membrane</keyword>
<dbReference type="Proteomes" id="UP000663937">
    <property type="component" value="Chromosome"/>
</dbReference>
<keyword evidence="1" id="KW-1133">Transmembrane helix</keyword>